<dbReference type="GO" id="GO:0000976">
    <property type="term" value="F:transcription cis-regulatory region binding"/>
    <property type="evidence" value="ECO:0007669"/>
    <property type="project" value="TreeGrafter"/>
</dbReference>
<dbReference type="PROSITE" id="PS50977">
    <property type="entry name" value="HTH_TETR_2"/>
    <property type="match status" value="1"/>
</dbReference>
<dbReference type="PRINTS" id="PR00455">
    <property type="entry name" value="HTHTETR"/>
</dbReference>
<protein>
    <submittedName>
        <fullName evidence="6">TetR family transcriptional regulator</fullName>
    </submittedName>
</protein>
<dbReference type="PROSITE" id="PS01081">
    <property type="entry name" value="HTH_TETR_1"/>
    <property type="match status" value="1"/>
</dbReference>
<evidence type="ECO:0000313" key="6">
    <source>
        <dbReference type="EMBL" id="CQD18867.1"/>
    </source>
</evidence>
<organism evidence="6 7">
    <name type="scientific">Mycobacterium europaeum</name>
    <dbReference type="NCBI Taxonomy" id="761804"/>
    <lineage>
        <taxon>Bacteria</taxon>
        <taxon>Bacillati</taxon>
        <taxon>Actinomycetota</taxon>
        <taxon>Actinomycetes</taxon>
        <taxon>Mycobacteriales</taxon>
        <taxon>Mycobacteriaceae</taxon>
        <taxon>Mycobacterium</taxon>
        <taxon>Mycobacterium simiae complex</taxon>
    </lineage>
</organism>
<keyword evidence="7" id="KW-1185">Reference proteome</keyword>
<dbReference type="AlphaFoldDB" id="A0A0U1DLY1"/>
<dbReference type="Proteomes" id="UP000199601">
    <property type="component" value="Unassembled WGS sequence"/>
</dbReference>
<sequence>MTAEDVAAGSTGLRKSDRTRERIVDAARYAFSSKGFSGVTIRDITERAEVTRANFYYYFRDKSELFYELGNTTYLEVLAVVEAFSDLVSPPTMPEIRQWVLRYFDYLDRNGAFVLRSTEDAPLDRRFRAATTRSYRRTTEALGQRIIKLTPTPLRSDAHSLGLVVMAMIERSWLLAQHQEMASTSREEIIAALCEVLHQLLAVG</sequence>
<dbReference type="PANTHER" id="PTHR30055">
    <property type="entry name" value="HTH-TYPE TRANSCRIPTIONAL REGULATOR RUTR"/>
    <property type="match status" value="1"/>
</dbReference>
<dbReference type="PANTHER" id="PTHR30055:SF234">
    <property type="entry name" value="HTH-TYPE TRANSCRIPTIONAL REGULATOR BETI"/>
    <property type="match status" value="1"/>
</dbReference>
<keyword evidence="2 4" id="KW-0238">DNA-binding</keyword>
<evidence type="ECO:0000256" key="3">
    <source>
        <dbReference type="ARBA" id="ARBA00023163"/>
    </source>
</evidence>
<dbReference type="InterPro" id="IPR001647">
    <property type="entry name" value="HTH_TetR"/>
</dbReference>
<reference evidence="7" key="1">
    <citation type="submission" date="2015-03" db="EMBL/GenBank/DDBJ databases">
        <authorList>
            <person name="Urmite Genomes"/>
        </authorList>
    </citation>
    <scope>NUCLEOTIDE SEQUENCE [LARGE SCALE GENOMIC DNA]</scope>
    <source>
        <strain evidence="7">CSUR P1344</strain>
    </source>
</reference>
<dbReference type="Gene3D" id="1.10.357.10">
    <property type="entry name" value="Tetracycline Repressor, domain 2"/>
    <property type="match status" value="1"/>
</dbReference>
<dbReference type="RefSeq" id="WP_090422695.1">
    <property type="nucleotide sequence ID" value="NZ_CTEC01000002.1"/>
</dbReference>
<dbReference type="InterPro" id="IPR050109">
    <property type="entry name" value="HTH-type_TetR-like_transc_reg"/>
</dbReference>
<evidence type="ECO:0000313" key="7">
    <source>
        <dbReference type="Proteomes" id="UP000199601"/>
    </source>
</evidence>
<dbReference type="InterPro" id="IPR023772">
    <property type="entry name" value="DNA-bd_HTH_TetR-type_CS"/>
</dbReference>
<dbReference type="SUPFAM" id="SSF46689">
    <property type="entry name" value="Homeodomain-like"/>
    <property type="match status" value="1"/>
</dbReference>
<evidence type="ECO:0000256" key="4">
    <source>
        <dbReference type="PROSITE-ProRule" id="PRU00335"/>
    </source>
</evidence>
<name>A0A0U1DLY1_9MYCO</name>
<proteinExistence type="predicted"/>
<gene>
    <name evidence="6" type="ORF">BN000_04333</name>
</gene>
<dbReference type="GO" id="GO:0003700">
    <property type="term" value="F:DNA-binding transcription factor activity"/>
    <property type="evidence" value="ECO:0007669"/>
    <property type="project" value="TreeGrafter"/>
</dbReference>
<dbReference type="InterPro" id="IPR009057">
    <property type="entry name" value="Homeodomain-like_sf"/>
</dbReference>
<dbReference type="EMBL" id="CTEC01000002">
    <property type="protein sequence ID" value="CQD18867.1"/>
    <property type="molecule type" value="Genomic_DNA"/>
</dbReference>
<keyword evidence="1" id="KW-0805">Transcription regulation</keyword>
<dbReference type="Pfam" id="PF00440">
    <property type="entry name" value="TetR_N"/>
    <property type="match status" value="1"/>
</dbReference>
<keyword evidence="3" id="KW-0804">Transcription</keyword>
<evidence type="ECO:0000256" key="2">
    <source>
        <dbReference type="ARBA" id="ARBA00023125"/>
    </source>
</evidence>
<feature type="domain" description="HTH tetR-type" evidence="5">
    <location>
        <begin position="17"/>
        <end position="77"/>
    </location>
</feature>
<evidence type="ECO:0000259" key="5">
    <source>
        <dbReference type="PROSITE" id="PS50977"/>
    </source>
</evidence>
<accession>A0A0U1DLY1</accession>
<evidence type="ECO:0000256" key="1">
    <source>
        <dbReference type="ARBA" id="ARBA00023015"/>
    </source>
</evidence>
<dbReference type="Gene3D" id="1.10.10.60">
    <property type="entry name" value="Homeodomain-like"/>
    <property type="match status" value="1"/>
</dbReference>
<feature type="DNA-binding region" description="H-T-H motif" evidence="4">
    <location>
        <begin position="40"/>
        <end position="59"/>
    </location>
</feature>